<dbReference type="Proteomes" id="UP000178783">
    <property type="component" value="Unassembled WGS sequence"/>
</dbReference>
<name>A0A1F5SBD6_9BACT</name>
<accession>A0A1F5SBD6</accession>
<evidence type="ECO:0000259" key="1">
    <source>
        <dbReference type="Pfam" id="PF18914"/>
    </source>
</evidence>
<dbReference type="Pfam" id="PF18914">
    <property type="entry name" value="DUF5666"/>
    <property type="match status" value="1"/>
</dbReference>
<reference evidence="2 3" key="1">
    <citation type="journal article" date="2016" name="Nat. Commun.">
        <title>Thousands of microbial genomes shed light on interconnected biogeochemical processes in an aquifer system.</title>
        <authorList>
            <person name="Anantharaman K."/>
            <person name="Brown C.T."/>
            <person name="Hug L.A."/>
            <person name="Sharon I."/>
            <person name="Castelle C.J."/>
            <person name="Probst A.J."/>
            <person name="Thomas B.C."/>
            <person name="Singh A."/>
            <person name="Wilkins M.J."/>
            <person name="Karaoz U."/>
            <person name="Brodie E.L."/>
            <person name="Williams K.H."/>
            <person name="Hubbard S.S."/>
            <person name="Banfield J.F."/>
        </authorList>
    </citation>
    <scope>NUCLEOTIDE SEQUENCE [LARGE SCALE GENOMIC DNA]</scope>
</reference>
<protein>
    <recommendedName>
        <fullName evidence="1">DUF5666 domain-containing protein</fullName>
    </recommendedName>
</protein>
<comment type="caution">
    <text evidence="2">The sequence shown here is derived from an EMBL/GenBank/DDBJ whole genome shotgun (WGS) entry which is preliminary data.</text>
</comment>
<evidence type="ECO:0000313" key="2">
    <source>
        <dbReference type="EMBL" id="OGF24014.1"/>
    </source>
</evidence>
<dbReference type="InterPro" id="IPR043724">
    <property type="entry name" value="DUF5666"/>
</dbReference>
<gene>
    <name evidence="2" type="ORF">A3H66_02635</name>
</gene>
<sequence length="159" mass="16433">MKNKMLISFVIGLFVIGGGAFYGGLVYGKSQASSAQNLSAAPRQQRFGQGIGLGQNGQFNRQAGPGALGRNGNFVNGEIIAKDNLSITVKDPGGGSKIIFLSGSTQVSKFIAGQPSDLSVGQSVMVSGTANSDGSLTAQMIQLRPPRPENASSTLPVRF</sequence>
<proteinExistence type="predicted"/>
<organism evidence="2 3">
    <name type="scientific">Candidatus Falkowbacteria bacterium RIFCSPLOWO2_02_FULL_45_21</name>
    <dbReference type="NCBI Taxonomy" id="1797989"/>
    <lineage>
        <taxon>Bacteria</taxon>
        <taxon>Candidatus Falkowiibacteriota</taxon>
    </lineage>
</organism>
<feature type="domain" description="DUF5666" evidence="1">
    <location>
        <begin position="77"/>
        <end position="141"/>
    </location>
</feature>
<dbReference type="AlphaFoldDB" id="A0A1F5SBD6"/>
<evidence type="ECO:0000313" key="3">
    <source>
        <dbReference type="Proteomes" id="UP000178783"/>
    </source>
</evidence>
<dbReference type="EMBL" id="MFFW01000040">
    <property type="protein sequence ID" value="OGF24014.1"/>
    <property type="molecule type" value="Genomic_DNA"/>
</dbReference>